<sequence length="313" mass="35600">MPRFTSRRSRYRARPSTKYNPPGYTGRARRRDIPRRLRRRSYRKKSSMSKRRILNTSSRKKRNGMLTWSNTTNTAANQTVQVGNGYVNNGGAFFIWCPTAQTLDAQSTVQNVSSRSSSTCYMKGLSEHVRIQTSSGIPWFHRRICFTTRGISPFNTVATQDNTLFQPYAPYTDTTNGIERLFFNTQNNVMPVTQAAMWAVLFKGANGKDWNDLLMAPVDNSRVTLKYDKTWTMQSGNTNGVVRERKLYHPMNKNLVYDDDESGDVEVGNYFSTEAKAGMGDYYVIDIIQAGSGATASDFLQISANSTLYWHEK</sequence>
<organism evidence="2">
    <name type="scientific">Cressdnaviricota sp</name>
    <dbReference type="NCBI Taxonomy" id="2748378"/>
    <lineage>
        <taxon>Viruses</taxon>
        <taxon>Monodnaviria</taxon>
        <taxon>Shotokuvirae</taxon>
        <taxon>Cressdnaviricota</taxon>
    </lineage>
</organism>
<name>A0A8F3ILU1_9VIRU</name>
<evidence type="ECO:0000313" key="2">
    <source>
        <dbReference type="EMBL" id="QWY79449.1"/>
    </source>
</evidence>
<feature type="compositionally biased region" description="Basic residues" evidence="1">
    <location>
        <begin position="27"/>
        <end position="63"/>
    </location>
</feature>
<dbReference type="EMBL" id="MT446309">
    <property type="protein sequence ID" value="QWY79449.1"/>
    <property type="molecule type" value="Genomic_DNA"/>
</dbReference>
<feature type="compositionally biased region" description="Basic residues" evidence="1">
    <location>
        <begin position="1"/>
        <end position="15"/>
    </location>
</feature>
<accession>A0A8F3ILU1</accession>
<evidence type="ECO:0000256" key="1">
    <source>
        <dbReference type="SAM" id="MobiDB-lite"/>
    </source>
</evidence>
<protein>
    <submittedName>
        <fullName evidence="2">Capsid protein</fullName>
    </submittedName>
</protein>
<proteinExistence type="predicted"/>
<reference evidence="2" key="1">
    <citation type="submission" date="2020-05" db="EMBL/GenBank/DDBJ databases">
        <title>Viral metagenome analysis of wild birds revealed diverse small circular ssDNA viral genomes.</title>
        <authorList>
            <person name="Yao Y."/>
            <person name="Zhang W."/>
        </authorList>
    </citation>
    <scope>NUCLEOTIDE SEQUENCE</scope>
    <source>
        <strain evidence="2">Wd-yyx-13</strain>
    </source>
</reference>
<feature type="region of interest" description="Disordered" evidence="1">
    <location>
        <begin position="1"/>
        <end position="64"/>
    </location>
</feature>